<proteinExistence type="predicted"/>
<comment type="caution">
    <text evidence="2">The sequence shown here is derived from an EMBL/GenBank/DDBJ whole genome shotgun (WGS) entry which is preliminary data.</text>
</comment>
<accession>A0A0F9CA26</accession>
<sequence>MEMSWWETNRCRGKTKSGEQCKKSSRSPYERRKDDLCIPLTCGQHQEQEKQIIREYGE</sequence>
<evidence type="ECO:0000256" key="1">
    <source>
        <dbReference type="SAM" id="MobiDB-lite"/>
    </source>
</evidence>
<feature type="non-terminal residue" evidence="2">
    <location>
        <position position="1"/>
    </location>
</feature>
<evidence type="ECO:0000313" key="2">
    <source>
        <dbReference type="EMBL" id="KKK99219.1"/>
    </source>
</evidence>
<protein>
    <submittedName>
        <fullName evidence="2">Uncharacterized protein</fullName>
    </submittedName>
</protein>
<gene>
    <name evidence="2" type="ORF">LCGC14_2634920</name>
</gene>
<feature type="region of interest" description="Disordered" evidence="1">
    <location>
        <begin position="1"/>
        <end position="31"/>
    </location>
</feature>
<dbReference type="EMBL" id="LAZR01045295">
    <property type="protein sequence ID" value="KKK99219.1"/>
    <property type="molecule type" value="Genomic_DNA"/>
</dbReference>
<name>A0A0F9CA26_9ZZZZ</name>
<organism evidence="2">
    <name type="scientific">marine sediment metagenome</name>
    <dbReference type="NCBI Taxonomy" id="412755"/>
    <lineage>
        <taxon>unclassified sequences</taxon>
        <taxon>metagenomes</taxon>
        <taxon>ecological metagenomes</taxon>
    </lineage>
</organism>
<dbReference type="AlphaFoldDB" id="A0A0F9CA26"/>
<feature type="compositionally biased region" description="Basic and acidic residues" evidence="1">
    <location>
        <begin position="16"/>
        <end position="31"/>
    </location>
</feature>
<reference evidence="2" key="1">
    <citation type="journal article" date="2015" name="Nature">
        <title>Complex archaea that bridge the gap between prokaryotes and eukaryotes.</title>
        <authorList>
            <person name="Spang A."/>
            <person name="Saw J.H."/>
            <person name="Jorgensen S.L."/>
            <person name="Zaremba-Niedzwiedzka K."/>
            <person name="Martijn J."/>
            <person name="Lind A.E."/>
            <person name="van Eijk R."/>
            <person name="Schleper C."/>
            <person name="Guy L."/>
            <person name="Ettema T.J."/>
        </authorList>
    </citation>
    <scope>NUCLEOTIDE SEQUENCE</scope>
</reference>